<evidence type="ECO:0000313" key="3">
    <source>
        <dbReference type="EMBL" id="QYM79550.1"/>
    </source>
</evidence>
<gene>
    <name evidence="3" type="ORF">K0B96_02725</name>
</gene>
<dbReference type="EMBL" id="CP080507">
    <property type="protein sequence ID" value="QYM79550.1"/>
    <property type="molecule type" value="Genomic_DNA"/>
</dbReference>
<dbReference type="Proteomes" id="UP000825051">
    <property type="component" value="Chromosome"/>
</dbReference>
<name>A0A8F9TWR7_9BACT</name>
<sequence length="338" mass="36860">MRPKLSPAVVGAFVIGAFALIVLALLSFGGMHFFSKPQRFVVYFDEQIHGLDLGSPVKLRGVRVGRVVDLNIRYDAEHNKSIVIVVCEFNPSSVVDEKGSGIKVSTPEELQHLVDKGLRAQLGMLSFATGMLFVELDFMNPHEYPPSMPMPPSRFVVVPSIPSTISEFQASLTEIMADVKKADFAGLSKELKGLIVDVHKQVNTLDLKALLAQWQKTGESVNALVTSPQIKETFDHVNAAVEDLRGVLARLDTQIDSNGQQLQGTLAQARDTLEAFKASAATLQRFVASQRNLGADTGQALSKLSDAAESVQRLADYLERNPNALITGRRLPDAQKTP</sequence>
<evidence type="ECO:0000256" key="1">
    <source>
        <dbReference type="SAM" id="Phobius"/>
    </source>
</evidence>
<dbReference type="Pfam" id="PF02470">
    <property type="entry name" value="MlaD"/>
    <property type="match status" value="1"/>
</dbReference>
<dbReference type="AlphaFoldDB" id="A0A8F9TWR7"/>
<dbReference type="KEGG" id="ole:K0B96_02725"/>
<dbReference type="InterPro" id="IPR003399">
    <property type="entry name" value="Mce/MlaD"/>
</dbReference>
<evidence type="ECO:0000259" key="2">
    <source>
        <dbReference type="Pfam" id="PF02470"/>
    </source>
</evidence>
<keyword evidence="4" id="KW-1185">Reference proteome</keyword>
<keyword evidence="1" id="KW-1133">Transmembrane helix</keyword>
<keyword evidence="1" id="KW-0812">Transmembrane</keyword>
<accession>A0A8F9TWR7</accession>
<keyword evidence="1" id="KW-0472">Membrane</keyword>
<dbReference type="RefSeq" id="WP_220163581.1">
    <property type="nucleotide sequence ID" value="NZ_CP080507.1"/>
</dbReference>
<organism evidence="3 4">
    <name type="scientific">Horticoccus luteus</name>
    <dbReference type="NCBI Taxonomy" id="2862869"/>
    <lineage>
        <taxon>Bacteria</taxon>
        <taxon>Pseudomonadati</taxon>
        <taxon>Verrucomicrobiota</taxon>
        <taxon>Opitutia</taxon>
        <taxon>Opitutales</taxon>
        <taxon>Opitutaceae</taxon>
        <taxon>Horticoccus</taxon>
    </lineage>
</organism>
<reference evidence="3" key="1">
    <citation type="submission" date="2021-08" db="EMBL/GenBank/DDBJ databases">
        <title>Genome of a novel bacterium of the phylum Verrucomicrobia, Oleiharenicola sp. KSB-15.</title>
        <authorList>
            <person name="Chung J.-H."/>
            <person name="Ahn J.-H."/>
            <person name="Yoon Y."/>
            <person name="Kim D.-Y."/>
            <person name="An S.-H."/>
            <person name="Park I."/>
            <person name="Yeon J."/>
        </authorList>
    </citation>
    <scope>NUCLEOTIDE SEQUENCE</scope>
    <source>
        <strain evidence="3">KSB-15</strain>
    </source>
</reference>
<dbReference type="PANTHER" id="PTHR33371:SF4">
    <property type="entry name" value="INTERMEMBRANE PHOSPHOLIPID TRANSPORT SYSTEM BINDING PROTEIN MLAD"/>
    <property type="match status" value="1"/>
</dbReference>
<dbReference type="PANTHER" id="PTHR33371">
    <property type="entry name" value="INTERMEMBRANE PHOSPHOLIPID TRANSPORT SYSTEM BINDING PROTEIN MLAD-RELATED"/>
    <property type="match status" value="1"/>
</dbReference>
<proteinExistence type="predicted"/>
<feature type="domain" description="Mce/MlaD" evidence="2">
    <location>
        <begin position="37"/>
        <end position="137"/>
    </location>
</feature>
<protein>
    <submittedName>
        <fullName evidence="3">MlaD family protein</fullName>
    </submittedName>
</protein>
<feature type="transmembrane region" description="Helical" evidence="1">
    <location>
        <begin position="12"/>
        <end position="34"/>
    </location>
</feature>
<dbReference type="InterPro" id="IPR052336">
    <property type="entry name" value="MlaD_Phospholipid_Transporter"/>
</dbReference>
<evidence type="ECO:0000313" key="4">
    <source>
        <dbReference type="Proteomes" id="UP000825051"/>
    </source>
</evidence>